<comment type="caution">
    <text evidence="3">The sequence shown here is derived from an EMBL/GenBank/DDBJ whole genome shotgun (WGS) entry which is preliminary data.</text>
</comment>
<organism evidence="3 4">
    <name type="scientific">Limnobacter litoralis</name>
    <dbReference type="NCBI Taxonomy" id="481366"/>
    <lineage>
        <taxon>Bacteria</taxon>
        <taxon>Pseudomonadati</taxon>
        <taxon>Pseudomonadota</taxon>
        <taxon>Betaproteobacteria</taxon>
        <taxon>Burkholderiales</taxon>
        <taxon>Burkholderiaceae</taxon>
        <taxon>Limnobacter</taxon>
    </lineage>
</organism>
<dbReference type="GO" id="GO:0016746">
    <property type="term" value="F:acyltransferase activity"/>
    <property type="evidence" value="ECO:0007669"/>
    <property type="project" value="UniProtKB-KW"/>
</dbReference>
<keyword evidence="1" id="KW-0472">Membrane</keyword>
<dbReference type="RefSeq" id="WP_284279716.1">
    <property type="nucleotide sequence ID" value="NZ_BSOJ01000006.1"/>
</dbReference>
<dbReference type="EMBL" id="BSOJ01000006">
    <property type="protein sequence ID" value="GLR25365.1"/>
    <property type="molecule type" value="Genomic_DNA"/>
</dbReference>
<protein>
    <submittedName>
        <fullName evidence="3">Acyltransferase</fullName>
    </submittedName>
</protein>
<evidence type="ECO:0000256" key="1">
    <source>
        <dbReference type="SAM" id="Phobius"/>
    </source>
</evidence>
<sequence>MNPVPLSRFLPPVVVGVLTVTIMTLCITMWFIIMLPFIVLRLVPVHAIQRFASACCVKIATWWVASDHLIYRVMHSQQGEWTIKGSFKPNSSYLVVSNHAAWADIVVLFDVLHGKAPFGRFFLKKELIWVPIIGVVCWAMDFPFMKRHSRQAIAANPALATQDMETTRKACEVYKANPVTVINFMEGTRFTEAKREKTRSRYKHLLNPKYAGLATSLNAMGEQFAGLVNVTIRYQPVKGNVTWSWLCGKQPHMQIQLEVVDIPKDMIQGDYQQDANYKAAFKNWVNALWDDKDALLSAQQSRIDELMRH</sequence>
<evidence type="ECO:0000313" key="4">
    <source>
        <dbReference type="Proteomes" id="UP001156664"/>
    </source>
</evidence>
<keyword evidence="4" id="KW-1185">Reference proteome</keyword>
<proteinExistence type="predicted"/>
<evidence type="ECO:0000259" key="2">
    <source>
        <dbReference type="SMART" id="SM00563"/>
    </source>
</evidence>
<keyword evidence="3" id="KW-0012">Acyltransferase</keyword>
<dbReference type="PANTHER" id="PTHR10983">
    <property type="entry name" value="1-ACYLGLYCEROL-3-PHOSPHATE ACYLTRANSFERASE-RELATED"/>
    <property type="match status" value="1"/>
</dbReference>
<feature type="domain" description="Phospholipid/glycerol acyltransferase" evidence="2">
    <location>
        <begin position="93"/>
        <end position="235"/>
    </location>
</feature>
<dbReference type="SUPFAM" id="SSF69593">
    <property type="entry name" value="Glycerol-3-phosphate (1)-acyltransferase"/>
    <property type="match status" value="1"/>
</dbReference>
<accession>A0ABQ5YPU6</accession>
<dbReference type="CDD" id="cd07990">
    <property type="entry name" value="LPLAT_LCLAT1-like"/>
    <property type="match status" value="1"/>
</dbReference>
<evidence type="ECO:0000313" key="3">
    <source>
        <dbReference type="EMBL" id="GLR25365.1"/>
    </source>
</evidence>
<keyword evidence="1" id="KW-0812">Transmembrane</keyword>
<dbReference type="NCBIfam" id="NF010621">
    <property type="entry name" value="PRK14014.1"/>
    <property type="match status" value="1"/>
</dbReference>
<name>A0ABQ5YPU6_9BURK</name>
<dbReference type="PANTHER" id="PTHR10983:SF16">
    <property type="entry name" value="LYSOCARDIOLIPIN ACYLTRANSFERASE 1"/>
    <property type="match status" value="1"/>
</dbReference>
<dbReference type="Pfam" id="PF01553">
    <property type="entry name" value="Acyltransferase"/>
    <property type="match status" value="1"/>
</dbReference>
<dbReference type="SMART" id="SM00563">
    <property type="entry name" value="PlsC"/>
    <property type="match status" value="1"/>
</dbReference>
<reference evidence="4" key="1">
    <citation type="journal article" date="2019" name="Int. J. Syst. Evol. Microbiol.">
        <title>The Global Catalogue of Microorganisms (GCM) 10K type strain sequencing project: providing services to taxonomists for standard genome sequencing and annotation.</title>
        <authorList>
            <consortium name="The Broad Institute Genomics Platform"/>
            <consortium name="The Broad Institute Genome Sequencing Center for Infectious Disease"/>
            <person name="Wu L."/>
            <person name="Ma J."/>
        </authorList>
    </citation>
    <scope>NUCLEOTIDE SEQUENCE [LARGE SCALE GENOMIC DNA]</scope>
    <source>
        <strain evidence="4">NBRC 105857</strain>
    </source>
</reference>
<keyword evidence="3" id="KW-0808">Transferase</keyword>
<gene>
    <name evidence="3" type="ORF">GCM10007875_04530</name>
</gene>
<feature type="transmembrane region" description="Helical" evidence="1">
    <location>
        <begin position="12"/>
        <end position="40"/>
    </location>
</feature>
<keyword evidence="1" id="KW-1133">Transmembrane helix</keyword>
<dbReference type="InterPro" id="IPR002123">
    <property type="entry name" value="Plipid/glycerol_acylTrfase"/>
</dbReference>
<dbReference type="Proteomes" id="UP001156664">
    <property type="component" value="Unassembled WGS sequence"/>
</dbReference>